<dbReference type="GO" id="GO:0016020">
    <property type="term" value="C:membrane"/>
    <property type="evidence" value="ECO:0007669"/>
    <property type="project" value="InterPro"/>
</dbReference>
<dbReference type="InterPro" id="IPR002516">
    <property type="entry name" value="Glyco_trans_11"/>
</dbReference>
<sequence length="301" mass="35034">MIVVKVIGGLGNQLFQIAYAIALSKERNNCQIYLDISAFDKYKIRPFSASNLNLPDNISILDGDTLPASKTFFYSATQIMYRITQRILKEIGFKYQYGKIPHKLLQYLGLIYNFDTYFYRPTVQRSNLCLYGYFQNENYFKRHKLDIVHAFINKKKLDSVTESYKSKITQSTAIAVSMRLGQDYIDSGDFYICSGKYYKEGLDRLKERYPEADIFVFSDDIDKAKNILDKEVNITFIEQCSDCSSLYLMSLCDHFVIANSSFSWWGSYLGTNPKKSIIAPKNWFIYMDEVNNIYTENMELI</sequence>
<comment type="caution">
    <text evidence="3">The sequence shown here is derived from an EMBL/GenBank/DDBJ whole genome shotgun (WGS) entry which is preliminary data.</text>
</comment>
<reference evidence="3 4" key="1">
    <citation type="submission" date="2015-01" db="EMBL/GenBank/DDBJ databases">
        <title>Vibrio sp. C5 JCM 19232 whole genome shotgun sequence.</title>
        <authorList>
            <person name="Sawabe T."/>
            <person name="Meirelles P."/>
            <person name="Feng G."/>
            <person name="Sayaka M."/>
            <person name="Hattori M."/>
            <person name="Ohkuma M."/>
        </authorList>
    </citation>
    <scope>NUCLEOTIDE SEQUENCE [LARGE SCALE GENOMIC DNA]</scope>
    <source>
        <strain evidence="3 4">JCM19232</strain>
    </source>
</reference>
<keyword evidence="1 3" id="KW-0328">Glycosyltransferase</keyword>
<name>A0A0B8P903_9VIBR</name>
<dbReference type="AlphaFoldDB" id="A0A0B8P903"/>
<gene>
    <name evidence="3" type="ORF">JCM19232_1452</name>
</gene>
<keyword evidence="2 3" id="KW-0808">Transferase</keyword>
<dbReference type="CDD" id="cd11301">
    <property type="entry name" value="Fut1_Fut2_like"/>
    <property type="match status" value="1"/>
</dbReference>
<evidence type="ECO:0000256" key="1">
    <source>
        <dbReference type="ARBA" id="ARBA00022676"/>
    </source>
</evidence>
<dbReference type="EMBL" id="BBSA01000008">
    <property type="protein sequence ID" value="GAM63305.1"/>
    <property type="molecule type" value="Genomic_DNA"/>
</dbReference>
<evidence type="ECO:0000313" key="3">
    <source>
        <dbReference type="EMBL" id="GAM63305.1"/>
    </source>
</evidence>
<protein>
    <submittedName>
        <fullName evidence="3">Alpha-1,2-fucosyltransferase</fullName>
    </submittedName>
</protein>
<dbReference type="PANTHER" id="PTHR11927:SF9">
    <property type="entry name" value="L-FUCOSYLTRANSFERASE"/>
    <property type="match status" value="1"/>
</dbReference>
<dbReference type="GO" id="GO:0005975">
    <property type="term" value="P:carbohydrate metabolic process"/>
    <property type="evidence" value="ECO:0007669"/>
    <property type="project" value="InterPro"/>
</dbReference>
<accession>A0A0B8P903</accession>
<organism evidence="3 4">
    <name type="scientific">Vibrio ishigakensis</name>
    <dbReference type="NCBI Taxonomy" id="1481914"/>
    <lineage>
        <taxon>Bacteria</taxon>
        <taxon>Pseudomonadati</taxon>
        <taxon>Pseudomonadota</taxon>
        <taxon>Gammaproteobacteria</taxon>
        <taxon>Vibrionales</taxon>
        <taxon>Vibrionaceae</taxon>
        <taxon>Vibrio</taxon>
    </lineage>
</organism>
<evidence type="ECO:0000313" key="4">
    <source>
        <dbReference type="Proteomes" id="UP000031670"/>
    </source>
</evidence>
<proteinExistence type="predicted"/>
<dbReference type="PANTHER" id="PTHR11927">
    <property type="entry name" value="GALACTOSIDE 2-L-FUCOSYLTRANSFERASE"/>
    <property type="match status" value="1"/>
</dbReference>
<dbReference type="GO" id="GO:0008107">
    <property type="term" value="F:galactoside 2-alpha-L-fucosyltransferase activity"/>
    <property type="evidence" value="ECO:0007669"/>
    <property type="project" value="InterPro"/>
</dbReference>
<dbReference type="Pfam" id="PF01531">
    <property type="entry name" value="Glyco_transf_11"/>
    <property type="match status" value="1"/>
</dbReference>
<dbReference type="Proteomes" id="UP000031670">
    <property type="component" value="Unassembled WGS sequence"/>
</dbReference>
<evidence type="ECO:0000256" key="2">
    <source>
        <dbReference type="ARBA" id="ARBA00022679"/>
    </source>
</evidence>
<dbReference type="Gene3D" id="3.40.50.11350">
    <property type="match status" value="1"/>
</dbReference>
<reference evidence="3 4" key="2">
    <citation type="submission" date="2015-01" db="EMBL/GenBank/DDBJ databases">
        <authorList>
            <consortium name="NBRP consortium"/>
            <person name="Sawabe T."/>
            <person name="Meirelles P."/>
            <person name="Feng G."/>
            <person name="Sayaka M."/>
            <person name="Hattori M."/>
            <person name="Ohkuma M."/>
        </authorList>
    </citation>
    <scope>NUCLEOTIDE SEQUENCE [LARGE SCALE GENOMIC DNA]</scope>
    <source>
        <strain evidence="3 4">JCM19232</strain>
    </source>
</reference>